<dbReference type="GO" id="GO:0055070">
    <property type="term" value="P:copper ion homeostasis"/>
    <property type="evidence" value="ECO:0007669"/>
    <property type="project" value="TreeGrafter"/>
</dbReference>
<evidence type="ECO:0000259" key="13">
    <source>
        <dbReference type="Pfam" id="PF19335"/>
    </source>
</evidence>
<dbReference type="InterPro" id="IPR023299">
    <property type="entry name" value="ATPase_P-typ_cyto_dom_N"/>
</dbReference>
<dbReference type="InterPro" id="IPR036412">
    <property type="entry name" value="HAD-like_sf"/>
</dbReference>
<dbReference type="SFLD" id="SFLDF00027">
    <property type="entry name" value="p-type_atpase"/>
    <property type="match status" value="1"/>
</dbReference>
<protein>
    <submittedName>
        <fullName evidence="14">Copper-translocating P-type ATPase</fullName>
    </submittedName>
</protein>
<comment type="subcellular location">
    <subcellularLocation>
        <location evidence="1">Cell membrane</location>
        <topology evidence="1">Multi-pass membrane protein</topology>
    </subcellularLocation>
</comment>
<evidence type="ECO:0000256" key="3">
    <source>
        <dbReference type="ARBA" id="ARBA00022475"/>
    </source>
</evidence>
<dbReference type="Pfam" id="PF00702">
    <property type="entry name" value="Hydrolase"/>
    <property type="match status" value="1"/>
</dbReference>
<dbReference type="InterPro" id="IPR027256">
    <property type="entry name" value="P-typ_ATPase_IB"/>
</dbReference>
<keyword evidence="4 11" id="KW-0812">Transmembrane</keyword>
<keyword evidence="6 11" id="KW-0547">Nucleotide-binding</keyword>
<evidence type="ECO:0000256" key="6">
    <source>
        <dbReference type="ARBA" id="ARBA00022741"/>
    </source>
</evidence>
<keyword evidence="3 11" id="KW-1003">Cell membrane</keyword>
<feature type="domain" description="Heavy metal binding" evidence="13">
    <location>
        <begin position="1"/>
        <end position="21"/>
    </location>
</feature>
<dbReference type="PANTHER" id="PTHR43520">
    <property type="entry name" value="ATP7, ISOFORM B"/>
    <property type="match status" value="1"/>
</dbReference>
<dbReference type="AlphaFoldDB" id="A0A2H0UNU6"/>
<dbReference type="SUPFAM" id="SSF81665">
    <property type="entry name" value="Calcium ATPase, transmembrane domain M"/>
    <property type="match status" value="1"/>
</dbReference>
<dbReference type="SFLD" id="SFLDS00003">
    <property type="entry name" value="Haloacid_Dehalogenase"/>
    <property type="match status" value="1"/>
</dbReference>
<dbReference type="PRINTS" id="PR00943">
    <property type="entry name" value="CUATPASE"/>
</dbReference>
<dbReference type="SUPFAM" id="SSF81653">
    <property type="entry name" value="Calcium ATPase, transduction domain A"/>
    <property type="match status" value="1"/>
</dbReference>
<evidence type="ECO:0000256" key="7">
    <source>
        <dbReference type="ARBA" id="ARBA00022840"/>
    </source>
</evidence>
<dbReference type="NCBIfam" id="TIGR01494">
    <property type="entry name" value="ATPase_P-type"/>
    <property type="match status" value="1"/>
</dbReference>
<feature type="transmembrane region" description="Helical" evidence="11">
    <location>
        <begin position="666"/>
        <end position="689"/>
    </location>
</feature>
<accession>A0A2H0UNU6</accession>
<dbReference type="InterPro" id="IPR023214">
    <property type="entry name" value="HAD_sf"/>
</dbReference>
<gene>
    <name evidence="14" type="ORF">COU10_01050</name>
</gene>
<evidence type="ECO:0000259" key="12">
    <source>
        <dbReference type="Pfam" id="PF00122"/>
    </source>
</evidence>
<dbReference type="NCBIfam" id="TIGR01511">
    <property type="entry name" value="ATPase-IB1_Cu"/>
    <property type="match status" value="1"/>
</dbReference>
<evidence type="ECO:0000256" key="4">
    <source>
        <dbReference type="ARBA" id="ARBA00022692"/>
    </source>
</evidence>
<dbReference type="Gene3D" id="3.40.50.1000">
    <property type="entry name" value="HAD superfamily/HAD-like"/>
    <property type="match status" value="1"/>
</dbReference>
<dbReference type="FunFam" id="2.70.150.10:FF:000020">
    <property type="entry name" value="Copper-exporting P-type ATPase A"/>
    <property type="match status" value="1"/>
</dbReference>
<feature type="transmembrane region" description="Helical" evidence="11">
    <location>
        <begin position="296"/>
        <end position="318"/>
    </location>
</feature>
<name>A0A2H0UNU6_9BACT</name>
<feature type="domain" description="P-type ATPase A" evidence="12">
    <location>
        <begin position="179"/>
        <end position="280"/>
    </location>
</feature>
<keyword evidence="8" id="KW-1278">Translocase</keyword>
<evidence type="ECO:0000313" key="15">
    <source>
        <dbReference type="Proteomes" id="UP000230903"/>
    </source>
</evidence>
<dbReference type="GO" id="GO:0016887">
    <property type="term" value="F:ATP hydrolysis activity"/>
    <property type="evidence" value="ECO:0007669"/>
    <property type="project" value="InterPro"/>
</dbReference>
<sequence>MHPEISSDRPGLCSECGMSLVLAGEKGHGHGDGGKVGADKHRGHKTNIFARKFWVSAVLSLPVIAYSKIFEIIFGQSVPNFPGSEYIPFVLGSLVFFYGGWIFLTSAWREIRGRAPGMMTLIALAISIAYGYSLAVTFGFAGEALYWEITTLIAIMLLGHWLEMRAVTGAQGALKELAKLLPDTAEVARNGQTETVPLAELRVGDFVMIRPGGRVPADGRVSEGQSHLDEAMITGESRPVEKKVGDEVIGGTINKDGSLKVEIIKIGDDTFLSGVMRLVKDAQASKSKTQLLADKAAFYLTIIAIVVGIGTFVGWMFFTTLGVSFAIQRLVAVMVITCPHALGVAIPLVASISTTKAAKNGFLVRERSALEAARKVDVVLFDKTGTLTTGGYGVEKIWAFVDEKEENEVLRTAGSVDSHSEHYIAKAIVDEAKKRELSLDEVAEFSRIAGRGVGGVVGGKKVYVGGAAIIEHVGLEISEAVKVLIEVEEKKGKTIIFVIKEKELMGAIALIDQIRKESSEAVEALKALGVKTAMITGDSEDVAKWVAGELGLDEYYARVLPGEKAEKVKDLQNKGLKVVMVGDGINDAPALTTADIGVAIGAGTNVAIESAGIILMRSDPRDIVKIIRLSKMTYNKMIQNLFWATGYNVVAIPLAAGVLYKAGILLQPAVAAILMSASTVIVAINAVLLRGKELS</sequence>
<evidence type="ECO:0000256" key="8">
    <source>
        <dbReference type="ARBA" id="ARBA00022967"/>
    </source>
</evidence>
<evidence type="ECO:0000313" key="14">
    <source>
        <dbReference type="EMBL" id="PIR88099.1"/>
    </source>
</evidence>
<dbReference type="EMBL" id="PFBC01000017">
    <property type="protein sequence ID" value="PIR88099.1"/>
    <property type="molecule type" value="Genomic_DNA"/>
</dbReference>
<dbReference type="InterPro" id="IPR044492">
    <property type="entry name" value="P_typ_ATPase_HD_dom"/>
</dbReference>
<dbReference type="InterPro" id="IPR018303">
    <property type="entry name" value="ATPase_P-typ_P_site"/>
</dbReference>
<dbReference type="InterPro" id="IPR045800">
    <property type="entry name" value="HMBD"/>
</dbReference>
<dbReference type="Proteomes" id="UP000230903">
    <property type="component" value="Unassembled WGS sequence"/>
</dbReference>
<dbReference type="PROSITE" id="PS00154">
    <property type="entry name" value="ATPASE_E1_E2"/>
    <property type="match status" value="1"/>
</dbReference>
<organism evidence="14 15">
    <name type="scientific">Candidatus Harrisonbacteria bacterium CG10_big_fil_rev_8_21_14_0_10_45_28</name>
    <dbReference type="NCBI Taxonomy" id="1974586"/>
    <lineage>
        <taxon>Bacteria</taxon>
        <taxon>Candidatus Harrisoniibacteriota</taxon>
    </lineage>
</organism>
<feature type="transmembrane region" description="Helical" evidence="11">
    <location>
        <begin position="144"/>
        <end position="162"/>
    </location>
</feature>
<keyword evidence="7 11" id="KW-0067">ATP-binding</keyword>
<comment type="similarity">
    <text evidence="2 11">Belongs to the cation transport ATPase (P-type) (TC 3.A.3) family. Type IB subfamily.</text>
</comment>
<dbReference type="GO" id="GO:0005507">
    <property type="term" value="F:copper ion binding"/>
    <property type="evidence" value="ECO:0007669"/>
    <property type="project" value="TreeGrafter"/>
</dbReference>
<keyword evidence="10 11" id="KW-0472">Membrane</keyword>
<evidence type="ECO:0000256" key="1">
    <source>
        <dbReference type="ARBA" id="ARBA00004651"/>
    </source>
</evidence>
<feature type="transmembrane region" description="Helical" evidence="11">
    <location>
        <begin position="641"/>
        <end position="660"/>
    </location>
</feature>
<reference evidence="15" key="1">
    <citation type="submission" date="2017-09" db="EMBL/GenBank/DDBJ databases">
        <title>Depth-based differentiation of microbial function through sediment-hosted aquifers and enrichment of novel symbionts in the deep terrestrial subsurface.</title>
        <authorList>
            <person name="Probst A.J."/>
            <person name="Ladd B."/>
            <person name="Jarett J.K."/>
            <person name="Geller-Mcgrath D.E."/>
            <person name="Sieber C.M.K."/>
            <person name="Emerson J.B."/>
            <person name="Anantharaman K."/>
            <person name="Thomas B.C."/>
            <person name="Malmstrom R."/>
            <person name="Stieglmeier M."/>
            <person name="Klingl A."/>
            <person name="Woyke T."/>
            <person name="Ryan C.M."/>
            <person name="Banfield J.F."/>
        </authorList>
    </citation>
    <scope>NUCLEOTIDE SEQUENCE [LARGE SCALE GENOMIC DNA]</scope>
</reference>
<evidence type="ECO:0000256" key="2">
    <source>
        <dbReference type="ARBA" id="ARBA00006024"/>
    </source>
</evidence>
<dbReference type="InterPro" id="IPR023298">
    <property type="entry name" value="ATPase_P-typ_TM_dom_sf"/>
</dbReference>
<evidence type="ECO:0000256" key="5">
    <source>
        <dbReference type="ARBA" id="ARBA00022723"/>
    </source>
</evidence>
<evidence type="ECO:0000256" key="11">
    <source>
        <dbReference type="RuleBase" id="RU362081"/>
    </source>
</evidence>
<feature type="transmembrane region" description="Helical" evidence="11">
    <location>
        <begin position="120"/>
        <end position="138"/>
    </location>
</feature>
<evidence type="ECO:0000256" key="9">
    <source>
        <dbReference type="ARBA" id="ARBA00022989"/>
    </source>
</evidence>
<keyword evidence="5 11" id="KW-0479">Metal-binding</keyword>
<evidence type="ECO:0000256" key="10">
    <source>
        <dbReference type="ARBA" id="ARBA00023136"/>
    </source>
</evidence>
<dbReference type="Pfam" id="PF19335">
    <property type="entry name" value="HMBD"/>
    <property type="match status" value="1"/>
</dbReference>
<dbReference type="PANTHER" id="PTHR43520:SF8">
    <property type="entry name" value="P-TYPE CU(+) TRANSPORTER"/>
    <property type="match status" value="1"/>
</dbReference>
<feature type="transmembrane region" description="Helical" evidence="11">
    <location>
        <begin position="53"/>
        <end position="74"/>
    </location>
</feature>
<dbReference type="InterPro" id="IPR008250">
    <property type="entry name" value="ATPase_P-typ_transduc_dom_A_sf"/>
</dbReference>
<proteinExistence type="inferred from homology"/>
<dbReference type="GO" id="GO:0043682">
    <property type="term" value="F:P-type divalent copper transporter activity"/>
    <property type="evidence" value="ECO:0007669"/>
    <property type="project" value="TreeGrafter"/>
</dbReference>
<dbReference type="GO" id="GO:0005886">
    <property type="term" value="C:plasma membrane"/>
    <property type="evidence" value="ECO:0007669"/>
    <property type="project" value="UniProtKB-SubCell"/>
</dbReference>
<feature type="transmembrane region" description="Helical" evidence="11">
    <location>
        <begin position="330"/>
        <end position="350"/>
    </location>
</feature>
<dbReference type="GO" id="GO:0005524">
    <property type="term" value="F:ATP binding"/>
    <property type="evidence" value="ECO:0007669"/>
    <property type="project" value="UniProtKB-UniRule"/>
</dbReference>
<keyword evidence="9 11" id="KW-1133">Transmembrane helix</keyword>
<dbReference type="SFLD" id="SFLDG00002">
    <property type="entry name" value="C1.7:_P-type_atpase_like"/>
    <property type="match status" value="1"/>
</dbReference>
<dbReference type="InterPro" id="IPR001757">
    <property type="entry name" value="P_typ_ATPase"/>
</dbReference>
<comment type="caution">
    <text evidence="14">The sequence shown here is derived from an EMBL/GenBank/DDBJ whole genome shotgun (WGS) entry which is preliminary data.</text>
</comment>
<dbReference type="Gene3D" id="3.40.1110.10">
    <property type="entry name" value="Calcium-transporting ATPase, cytoplasmic domain N"/>
    <property type="match status" value="1"/>
</dbReference>
<dbReference type="SUPFAM" id="SSF56784">
    <property type="entry name" value="HAD-like"/>
    <property type="match status" value="1"/>
</dbReference>
<dbReference type="NCBIfam" id="TIGR01525">
    <property type="entry name" value="ATPase-IB_hvy"/>
    <property type="match status" value="1"/>
</dbReference>
<dbReference type="Gene3D" id="2.70.150.10">
    <property type="entry name" value="Calcium-transporting ATPase, cytoplasmic transduction domain A"/>
    <property type="match status" value="1"/>
</dbReference>
<dbReference type="Pfam" id="PF00122">
    <property type="entry name" value="E1-E2_ATPase"/>
    <property type="match status" value="1"/>
</dbReference>
<feature type="transmembrane region" description="Helical" evidence="11">
    <location>
        <begin position="86"/>
        <end position="108"/>
    </location>
</feature>
<dbReference type="InterPro" id="IPR059000">
    <property type="entry name" value="ATPase_P-type_domA"/>
</dbReference>
<dbReference type="PRINTS" id="PR00119">
    <property type="entry name" value="CATATPASE"/>
</dbReference>